<evidence type="ECO:0000256" key="1">
    <source>
        <dbReference type="ARBA" id="ARBA00006484"/>
    </source>
</evidence>
<dbReference type="AlphaFoldDB" id="A0A1I0G3E5"/>
<protein>
    <submittedName>
        <fullName evidence="3">Enoyl-(Acyl carrier protein) reductase</fullName>
    </submittedName>
</protein>
<sequence>MADIAEKGAQETARLIEEHGSQALAVTCDVRRNEDVQRTLNEAIETFGRLDFAFNNAGIEYTIKPAADIMEEEWNRIIDTSFGVGSAIVVDGGQTV</sequence>
<dbReference type="Gene3D" id="3.40.50.720">
    <property type="entry name" value="NAD(P)-binding Rossmann-like Domain"/>
    <property type="match status" value="1"/>
</dbReference>
<reference evidence="3 4" key="1">
    <citation type="submission" date="2016-10" db="EMBL/GenBank/DDBJ databases">
        <authorList>
            <person name="de Groot N.N."/>
        </authorList>
    </citation>
    <scope>NUCLEOTIDE SEQUENCE [LARGE SCALE GENOMIC DNA]</scope>
    <source>
        <strain evidence="3 4">Nl7</strain>
    </source>
</reference>
<dbReference type="EMBL" id="FOHI01000011">
    <property type="protein sequence ID" value="SET64415.1"/>
    <property type="molecule type" value="Genomic_DNA"/>
</dbReference>
<gene>
    <name evidence="3" type="ORF">SAMN05216412_11132</name>
</gene>
<name>A0A1I0G3E5_9PROT</name>
<evidence type="ECO:0000256" key="2">
    <source>
        <dbReference type="ARBA" id="ARBA00023002"/>
    </source>
</evidence>
<dbReference type="PANTHER" id="PTHR43669:SF14">
    <property type="entry name" value="OXIDOREDUCTASE"/>
    <property type="match status" value="1"/>
</dbReference>
<proteinExistence type="inferred from homology"/>
<comment type="similarity">
    <text evidence="1">Belongs to the short-chain dehydrogenases/reductases (SDR) family.</text>
</comment>
<dbReference type="GO" id="GO:0016491">
    <property type="term" value="F:oxidoreductase activity"/>
    <property type="evidence" value="ECO:0007669"/>
    <property type="project" value="UniProtKB-KW"/>
</dbReference>
<dbReference type="Pfam" id="PF13561">
    <property type="entry name" value="adh_short_C2"/>
    <property type="match status" value="1"/>
</dbReference>
<dbReference type="Proteomes" id="UP000183339">
    <property type="component" value="Unassembled WGS sequence"/>
</dbReference>
<dbReference type="PANTHER" id="PTHR43669">
    <property type="entry name" value="5-KETO-D-GLUCONATE 5-REDUCTASE"/>
    <property type="match status" value="1"/>
</dbReference>
<organism evidence="3 4">
    <name type="scientific">Nitrosospira multiformis</name>
    <dbReference type="NCBI Taxonomy" id="1231"/>
    <lineage>
        <taxon>Bacteria</taxon>
        <taxon>Pseudomonadati</taxon>
        <taxon>Pseudomonadota</taxon>
        <taxon>Betaproteobacteria</taxon>
        <taxon>Nitrosomonadales</taxon>
        <taxon>Nitrosomonadaceae</taxon>
        <taxon>Nitrosospira</taxon>
    </lineage>
</organism>
<dbReference type="InterPro" id="IPR002347">
    <property type="entry name" value="SDR_fam"/>
</dbReference>
<evidence type="ECO:0000313" key="4">
    <source>
        <dbReference type="Proteomes" id="UP000183339"/>
    </source>
</evidence>
<dbReference type="InterPro" id="IPR036291">
    <property type="entry name" value="NAD(P)-bd_dom_sf"/>
</dbReference>
<accession>A0A1I0G3E5</accession>
<evidence type="ECO:0000313" key="3">
    <source>
        <dbReference type="EMBL" id="SET64415.1"/>
    </source>
</evidence>
<dbReference type="SUPFAM" id="SSF51735">
    <property type="entry name" value="NAD(P)-binding Rossmann-fold domains"/>
    <property type="match status" value="1"/>
</dbReference>
<keyword evidence="2" id="KW-0560">Oxidoreductase</keyword>